<evidence type="ECO:0000256" key="1">
    <source>
        <dbReference type="SAM" id="MobiDB-lite"/>
    </source>
</evidence>
<evidence type="ECO:0000313" key="4">
    <source>
        <dbReference type="Proteomes" id="UP000230233"/>
    </source>
</evidence>
<protein>
    <submittedName>
        <fullName evidence="3">Uncharacterized protein</fullName>
    </submittedName>
</protein>
<keyword evidence="2" id="KW-0472">Membrane</keyword>
<name>A0A2G5VQ88_9PELO</name>
<dbReference type="EMBL" id="PDUG01000001">
    <property type="protein sequence ID" value="PIC53985.1"/>
    <property type="molecule type" value="Genomic_DNA"/>
</dbReference>
<organism evidence="3 4">
    <name type="scientific">Caenorhabditis nigoni</name>
    <dbReference type="NCBI Taxonomy" id="1611254"/>
    <lineage>
        <taxon>Eukaryota</taxon>
        <taxon>Metazoa</taxon>
        <taxon>Ecdysozoa</taxon>
        <taxon>Nematoda</taxon>
        <taxon>Chromadorea</taxon>
        <taxon>Rhabditida</taxon>
        <taxon>Rhabditina</taxon>
        <taxon>Rhabditomorpha</taxon>
        <taxon>Rhabditoidea</taxon>
        <taxon>Rhabditidae</taxon>
        <taxon>Peloderinae</taxon>
        <taxon>Caenorhabditis</taxon>
    </lineage>
</organism>
<proteinExistence type="predicted"/>
<comment type="caution">
    <text evidence="3">The sequence shown here is derived from an EMBL/GenBank/DDBJ whole genome shotgun (WGS) entry which is preliminary data.</text>
</comment>
<dbReference type="OrthoDB" id="10350583at2759"/>
<dbReference type="AlphaFoldDB" id="A0A2G5VQ88"/>
<keyword evidence="2" id="KW-1133">Transmembrane helix</keyword>
<reference evidence="4" key="1">
    <citation type="submission" date="2017-10" db="EMBL/GenBank/DDBJ databases">
        <title>Rapid genome shrinkage in a self-fertile nematode reveals novel sperm competition proteins.</title>
        <authorList>
            <person name="Yin D."/>
            <person name="Schwarz E.M."/>
            <person name="Thomas C.G."/>
            <person name="Felde R.L."/>
            <person name="Korf I.F."/>
            <person name="Cutter A.D."/>
            <person name="Schartner C.M."/>
            <person name="Ralston E.J."/>
            <person name="Meyer B.J."/>
            <person name="Haag E.S."/>
        </authorList>
    </citation>
    <scope>NUCLEOTIDE SEQUENCE [LARGE SCALE GENOMIC DNA]</scope>
    <source>
        <strain evidence="4">JU1422</strain>
    </source>
</reference>
<feature type="region of interest" description="Disordered" evidence="1">
    <location>
        <begin position="1"/>
        <end position="28"/>
    </location>
</feature>
<keyword evidence="2" id="KW-0812">Transmembrane</keyword>
<sequence>MSNLPEKKTNALSAKNKPKPKIDKSKKVSNFTQIDRKDDDVTKLIYSIADRKIDKNEDEIDFYLLTHRIISFVQLVLIIYSLIALTYQLTLKNWCTWFTCIFVTELSCGYLIMVLRSSGKLQYSLYTSIFLIAQYIQLFTHFSWPFIDRIFDLPTFLIFSSIAHAFLIIQSIELIGESKKVDDFSGKVIVESEETQRNEMGRMKMALVEEIVKEDQDLKIHLTITDPSGALKSLADTDLNTEVSRKFEMNSDYRFIDFSREINTKASVETSKHQKTTPEDSEDFLAPSAKFNECKKVFLGKIEFSEKSIIDFFPATQTAEPEENFVNFFVHFLGRK</sequence>
<evidence type="ECO:0000256" key="2">
    <source>
        <dbReference type="SAM" id="Phobius"/>
    </source>
</evidence>
<feature type="transmembrane region" description="Helical" evidence="2">
    <location>
        <begin position="96"/>
        <end position="113"/>
    </location>
</feature>
<keyword evidence="4" id="KW-1185">Reference proteome</keyword>
<accession>A0A2G5VQ88</accession>
<feature type="transmembrane region" description="Helical" evidence="2">
    <location>
        <begin position="69"/>
        <end position="90"/>
    </location>
</feature>
<gene>
    <name evidence="3" type="primary">Cnig_chr_I.g3437</name>
    <name evidence="3" type="ORF">B9Z55_003437</name>
</gene>
<evidence type="ECO:0000313" key="3">
    <source>
        <dbReference type="EMBL" id="PIC53985.1"/>
    </source>
</evidence>
<feature type="transmembrane region" description="Helical" evidence="2">
    <location>
        <begin position="125"/>
        <end position="144"/>
    </location>
</feature>
<dbReference type="Proteomes" id="UP000230233">
    <property type="component" value="Chromosome I"/>
</dbReference>